<dbReference type="RefSeq" id="WP_169095880.1">
    <property type="nucleotide sequence ID" value="NZ_JABBVZ010000003.1"/>
</dbReference>
<comment type="caution">
    <text evidence="2">The sequence shown here is derived from an EMBL/GenBank/DDBJ whole genome shotgun (WGS) entry which is preliminary data.</text>
</comment>
<keyword evidence="2" id="KW-0378">Hydrolase</keyword>
<dbReference type="GO" id="GO:0008800">
    <property type="term" value="F:beta-lactamase activity"/>
    <property type="evidence" value="ECO:0007669"/>
    <property type="project" value="InterPro"/>
</dbReference>
<dbReference type="AlphaFoldDB" id="A0A7Y0L0B7"/>
<dbReference type="Proteomes" id="UP000533476">
    <property type="component" value="Unassembled WGS sequence"/>
</dbReference>
<evidence type="ECO:0000313" key="3">
    <source>
        <dbReference type="Proteomes" id="UP000533476"/>
    </source>
</evidence>
<organism evidence="2 3">
    <name type="scientific">Sulfobacillus harzensis</name>
    <dbReference type="NCBI Taxonomy" id="2729629"/>
    <lineage>
        <taxon>Bacteria</taxon>
        <taxon>Bacillati</taxon>
        <taxon>Bacillota</taxon>
        <taxon>Clostridia</taxon>
        <taxon>Eubacteriales</taxon>
        <taxon>Clostridiales Family XVII. Incertae Sedis</taxon>
        <taxon>Sulfobacillus</taxon>
    </lineage>
</organism>
<gene>
    <name evidence="2" type="ORF">HIJ39_01260</name>
</gene>
<dbReference type="GO" id="GO:0030655">
    <property type="term" value="P:beta-lactam antibiotic catabolic process"/>
    <property type="evidence" value="ECO:0007669"/>
    <property type="project" value="InterPro"/>
</dbReference>
<dbReference type="SUPFAM" id="SSF56601">
    <property type="entry name" value="beta-lactamase/transpeptidase-like"/>
    <property type="match status" value="1"/>
</dbReference>
<dbReference type="InterPro" id="IPR012338">
    <property type="entry name" value="Beta-lactam/transpept-like"/>
</dbReference>
<dbReference type="PANTHER" id="PTHR35333:SF3">
    <property type="entry name" value="BETA-LACTAMASE-TYPE TRANSPEPTIDASE FOLD CONTAINING PROTEIN"/>
    <property type="match status" value="1"/>
</dbReference>
<protein>
    <submittedName>
        <fullName evidence="2">Serine hydrolase</fullName>
    </submittedName>
</protein>
<evidence type="ECO:0000313" key="2">
    <source>
        <dbReference type="EMBL" id="NMP20984.1"/>
    </source>
</evidence>
<proteinExistence type="predicted"/>
<keyword evidence="3" id="KW-1185">Reference proteome</keyword>
<dbReference type="InterPro" id="IPR000871">
    <property type="entry name" value="Beta-lactam_class-A"/>
</dbReference>
<accession>A0A7Y0L0B7</accession>
<dbReference type="PANTHER" id="PTHR35333">
    <property type="entry name" value="BETA-LACTAMASE"/>
    <property type="match status" value="1"/>
</dbReference>
<dbReference type="GO" id="GO:0046677">
    <property type="term" value="P:response to antibiotic"/>
    <property type="evidence" value="ECO:0007669"/>
    <property type="project" value="InterPro"/>
</dbReference>
<dbReference type="InterPro" id="IPR045155">
    <property type="entry name" value="Beta-lactam_cat"/>
</dbReference>
<reference evidence="2 3" key="1">
    <citation type="submission" date="2020-04" db="EMBL/GenBank/DDBJ databases">
        <authorList>
            <person name="Zhang R."/>
            <person name="Schippers A."/>
        </authorList>
    </citation>
    <scope>NUCLEOTIDE SEQUENCE [LARGE SCALE GENOMIC DNA]</scope>
    <source>
        <strain evidence="2 3">DSM 109850</strain>
    </source>
</reference>
<dbReference type="Pfam" id="PF13354">
    <property type="entry name" value="Beta-lactamase2"/>
    <property type="match status" value="1"/>
</dbReference>
<sequence length="259" mass="28588">MSIESLIHKLDGEYSLYAKNLKTGKAISWREHEVMPSASLIKVPIMAEIFRRVEEEHLDLDDTLTMKREDQVSGSGVLMDLTPGLKLSVRDLTTLMITVSDNTATNLLIDWVGVDAVNHVIRRLGLTHTALERRLQRVPTERARINRTTAYDMSLLMELLARGEAISAAVSEQMVGILQRCQAPISIAPAMPPSEVPATLPRLKVAHKTGSLASARHDSGIVSMTNGAYVATIMSQGAPESVLLRNITRLGRELYRALR</sequence>
<name>A0A7Y0L0B7_9FIRM</name>
<evidence type="ECO:0000259" key="1">
    <source>
        <dbReference type="Pfam" id="PF13354"/>
    </source>
</evidence>
<dbReference type="EMBL" id="JABBVZ010000003">
    <property type="protein sequence ID" value="NMP20984.1"/>
    <property type="molecule type" value="Genomic_DNA"/>
</dbReference>
<dbReference type="Gene3D" id="3.40.710.10">
    <property type="entry name" value="DD-peptidase/beta-lactamase superfamily"/>
    <property type="match status" value="1"/>
</dbReference>
<feature type="domain" description="Beta-lactamase class A catalytic" evidence="1">
    <location>
        <begin position="15"/>
        <end position="234"/>
    </location>
</feature>